<dbReference type="InterPro" id="IPR027477">
    <property type="entry name" value="Succ_DH/fumarate_Rdtase_cat_sf"/>
</dbReference>
<dbReference type="Gene3D" id="3.50.50.60">
    <property type="entry name" value="FAD/NAD(P)-binding domain"/>
    <property type="match status" value="2"/>
</dbReference>
<evidence type="ECO:0000256" key="2">
    <source>
        <dbReference type="ARBA" id="ARBA00022630"/>
    </source>
</evidence>
<dbReference type="PANTHER" id="PTHR43400">
    <property type="entry name" value="FUMARATE REDUCTASE"/>
    <property type="match status" value="1"/>
</dbReference>
<dbReference type="GO" id="GO:0008202">
    <property type="term" value="P:steroid metabolic process"/>
    <property type="evidence" value="ECO:0007669"/>
    <property type="project" value="UniProtKB-ARBA"/>
</dbReference>
<dbReference type="SUPFAM" id="SSF51905">
    <property type="entry name" value="FAD/NAD(P)-binding domain"/>
    <property type="match status" value="1"/>
</dbReference>
<dbReference type="InterPro" id="IPR036188">
    <property type="entry name" value="FAD/NAD-bd_sf"/>
</dbReference>
<evidence type="ECO:0000256" key="5">
    <source>
        <dbReference type="SAM" id="SignalP"/>
    </source>
</evidence>
<keyword evidence="4" id="KW-0560">Oxidoreductase</keyword>
<dbReference type="InterPro" id="IPR003953">
    <property type="entry name" value="FAD-dep_OxRdtase_2_FAD-bd"/>
</dbReference>
<feature type="chain" id="PRO_5017208309" evidence="5">
    <location>
        <begin position="19"/>
        <end position="352"/>
    </location>
</feature>
<gene>
    <name evidence="7" type="ORF">TARUN_10138</name>
</gene>
<dbReference type="OrthoDB" id="7777654at2759"/>
<protein>
    <submittedName>
        <fullName evidence="7">Fad binding domain-containing</fullName>
    </submittedName>
</protein>
<evidence type="ECO:0000313" key="7">
    <source>
        <dbReference type="EMBL" id="RFU72123.1"/>
    </source>
</evidence>
<feature type="signal peptide" evidence="5">
    <location>
        <begin position="1"/>
        <end position="18"/>
    </location>
</feature>
<comment type="cofactor">
    <cofactor evidence="1">
        <name>FAD</name>
        <dbReference type="ChEBI" id="CHEBI:57692"/>
    </cofactor>
</comment>
<dbReference type="GO" id="GO:0016491">
    <property type="term" value="F:oxidoreductase activity"/>
    <property type="evidence" value="ECO:0007669"/>
    <property type="project" value="UniProtKB-KW"/>
</dbReference>
<dbReference type="PANTHER" id="PTHR43400:SF10">
    <property type="entry name" value="3-OXOSTEROID 1-DEHYDROGENASE"/>
    <property type="match status" value="1"/>
</dbReference>
<accession>A0A395N8W6</accession>
<dbReference type="STRING" id="490622.A0A395N8W6"/>
<dbReference type="SUPFAM" id="SSF56425">
    <property type="entry name" value="Succinate dehydrogenase/fumarate reductase flavoprotein, catalytic domain"/>
    <property type="match status" value="1"/>
</dbReference>
<keyword evidence="3" id="KW-0274">FAD</keyword>
<evidence type="ECO:0000259" key="6">
    <source>
        <dbReference type="Pfam" id="PF00890"/>
    </source>
</evidence>
<feature type="domain" description="FAD-dependent oxidoreductase 2 FAD-binding" evidence="6">
    <location>
        <begin position="16"/>
        <end position="325"/>
    </location>
</feature>
<organism evidence="7 8">
    <name type="scientific">Trichoderma arundinaceum</name>
    <dbReference type="NCBI Taxonomy" id="490622"/>
    <lineage>
        <taxon>Eukaryota</taxon>
        <taxon>Fungi</taxon>
        <taxon>Dikarya</taxon>
        <taxon>Ascomycota</taxon>
        <taxon>Pezizomycotina</taxon>
        <taxon>Sordariomycetes</taxon>
        <taxon>Hypocreomycetidae</taxon>
        <taxon>Hypocreales</taxon>
        <taxon>Hypocreaceae</taxon>
        <taxon>Trichoderma</taxon>
    </lineage>
</organism>
<keyword evidence="2" id="KW-0285">Flavoprotein</keyword>
<sequence length="352" mass="38364">MGCSLIAQLLLICKLSNRVTIWTESALCDMLLEEDKAVGVELRKGDERWTVRSQAVFLAVAGFARNQGMREEYLQKPASADWTLAHSSGDDGNVLKMMVSKRAKTSLLQEAWGVPVIQDPLDGRKIPGIFELSKPHCILVNQCGRRFCSEARPYGDYNLDADAKAPSWLILDSVYLRKYTLGSLSAQESKIEMAVQRGYLTRSSTLSGLAIQLRIEPDNLTRTLDEWNEMCEGGKDIEFGKGGDEYQRFIGDESMKPNPNMGTISVPPFYAIPVFPGDAGTKGGLLTDEKGRVLHENGGVIDGLYASGNVTASPFGKSSIGAGITIGPAMTFAYTAVKHLCEKLENGITVGN</sequence>
<evidence type="ECO:0000313" key="8">
    <source>
        <dbReference type="Proteomes" id="UP000266272"/>
    </source>
</evidence>
<evidence type="ECO:0000256" key="1">
    <source>
        <dbReference type="ARBA" id="ARBA00001974"/>
    </source>
</evidence>
<dbReference type="Proteomes" id="UP000266272">
    <property type="component" value="Unassembled WGS sequence"/>
</dbReference>
<keyword evidence="8" id="KW-1185">Reference proteome</keyword>
<dbReference type="InterPro" id="IPR050315">
    <property type="entry name" value="FAD-oxidoreductase_2"/>
</dbReference>
<keyword evidence="5" id="KW-0732">Signal</keyword>
<dbReference type="Gene3D" id="3.90.700.10">
    <property type="entry name" value="Succinate dehydrogenase/fumarate reductase flavoprotein, catalytic domain"/>
    <property type="match status" value="1"/>
</dbReference>
<evidence type="ECO:0000256" key="3">
    <source>
        <dbReference type="ARBA" id="ARBA00022827"/>
    </source>
</evidence>
<name>A0A395N8W6_TRIAR</name>
<evidence type="ECO:0000256" key="4">
    <source>
        <dbReference type="ARBA" id="ARBA00023002"/>
    </source>
</evidence>
<reference evidence="7 8" key="1">
    <citation type="journal article" date="2018" name="PLoS Pathog.">
        <title>Evolution of structural diversity of trichothecenes, a family of toxins produced by plant pathogenic and entomopathogenic fungi.</title>
        <authorList>
            <person name="Proctor R.H."/>
            <person name="McCormick S.P."/>
            <person name="Kim H.S."/>
            <person name="Cardoza R.E."/>
            <person name="Stanley A.M."/>
            <person name="Lindo L."/>
            <person name="Kelly A."/>
            <person name="Brown D.W."/>
            <person name="Lee T."/>
            <person name="Vaughan M.M."/>
            <person name="Alexander N.J."/>
            <person name="Busman M."/>
            <person name="Gutierrez S."/>
        </authorList>
    </citation>
    <scope>NUCLEOTIDE SEQUENCE [LARGE SCALE GENOMIC DNA]</scope>
    <source>
        <strain evidence="7 8">IBT 40837</strain>
    </source>
</reference>
<dbReference type="AlphaFoldDB" id="A0A395N8W6"/>
<proteinExistence type="predicted"/>
<comment type="caution">
    <text evidence="7">The sequence shown here is derived from an EMBL/GenBank/DDBJ whole genome shotgun (WGS) entry which is preliminary data.</text>
</comment>
<dbReference type="Pfam" id="PF00890">
    <property type="entry name" value="FAD_binding_2"/>
    <property type="match status" value="1"/>
</dbReference>
<dbReference type="EMBL" id="PXOA01000969">
    <property type="protein sequence ID" value="RFU72123.1"/>
    <property type="molecule type" value="Genomic_DNA"/>
</dbReference>